<comment type="caution">
    <text evidence="4">The sequence shown here is derived from an EMBL/GenBank/DDBJ whole genome shotgun (WGS) entry which is preliminary data.</text>
</comment>
<keyword evidence="5" id="KW-1185">Reference proteome</keyword>
<dbReference type="SMART" id="SM00862">
    <property type="entry name" value="Trans_reg_C"/>
    <property type="match status" value="1"/>
</dbReference>
<proteinExistence type="predicted"/>
<sequence length="519" mass="57539">MTYHFDDFCVDTDRREITGGGQMLRAEPQVFDLLVLLISNHHRFITKDELLEKIWRGRFVSESALTSRIKSLRQLLGDNGQAQKVIRTLRGKGFRFVADVKMVAPAKGSGDGEILDIGAEKDKGQSAPSIAVLPFDLIGDPEKVPAIGEAIPRELIASLSSLRWLKVIAQGSTFRFRGSGTDVRQLGDILGARYCLTGSVEILAQDVVIDVELSDTRTAHVVWAMRKQARLDRLQELRAEIVAHVISVAELEIPQHEAARVQFSDASNLDAWSAMHVGLQKIYQFSGQGNLIAKSMFERAIALEPTLGRAHAGLAFVHFQAGFMRYEDDVEKQRLAALRAAERAIELQPRDPFANFMMGRCHWLDGDTEGGKPWFERATQASPNYALGYYGASWANIFSGDYDTGMANTDRALSLSPLDPMRPGMTGGKMWVNIARENLPEAVKWAEIAAHSPGAHAGMAVFAAMSHWLNGDAPNSARWLTEAKRRNPQLAYHSLERLVPASHAEFHGLVRRFSDRVGL</sequence>
<dbReference type="GO" id="GO:0000160">
    <property type="term" value="P:phosphorelay signal transduction system"/>
    <property type="evidence" value="ECO:0007669"/>
    <property type="project" value="InterPro"/>
</dbReference>
<evidence type="ECO:0000313" key="5">
    <source>
        <dbReference type="Proteomes" id="UP001138661"/>
    </source>
</evidence>
<dbReference type="RefSeq" id="WP_219506113.1">
    <property type="nucleotide sequence ID" value="NZ_JAHXDN010000006.1"/>
</dbReference>
<dbReference type="GO" id="GO:0003677">
    <property type="term" value="F:DNA binding"/>
    <property type="evidence" value="ECO:0007669"/>
    <property type="project" value="UniProtKB-UniRule"/>
</dbReference>
<evidence type="ECO:0000313" key="4">
    <source>
        <dbReference type="EMBL" id="MBW4709999.1"/>
    </source>
</evidence>
<dbReference type="GO" id="GO:0006355">
    <property type="term" value="P:regulation of DNA-templated transcription"/>
    <property type="evidence" value="ECO:0007669"/>
    <property type="project" value="InterPro"/>
</dbReference>
<dbReference type="InterPro" id="IPR001867">
    <property type="entry name" value="OmpR/PhoB-type_DNA-bd"/>
</dbReference>
<feature type="DNA-binding region" description="OmpR/PhoB-type" evidence="2">
    <location>
        <begin position="1"/>
        <end position="98"/>
    </location>
</feature>
<keyword evidence="1 2" id="KW-0238">DNA-binding</keyword>
<dbReference type="Proteomes" id="UP001138661">
    <property type="component" value="Unassembled WGS sequence"/>
</dbReference>
<evidence type="ECO:0000259" key="3">
    <source>
        <dbReference type="PROSITE" id="PS51755"/>
    </source>
</evidence>
<dbReference type="CDD" id="cd00383">
    <property type="entry name" value="trans_reg_C"/>
    <property type="match status" value="1"/>
</dbReference>
<dbReference type="AlphaFoldDB" id="A0A9X1FZ52"/>
<protein>
    <submittedName>
        <fullName evidence="4">Winged helix-turn-helix domain-containing protein</fullName>
    </submittedName>
</protein>
<evidence type="ECO:0000256" key="1">
    <source>
        <dbReference type="ARBA" id="ARBA00023125"/>
    </source>
</evidence>
<name>A0A9X1FZ52_9RHOB</name>
<feature type="domain" description="OmpR/PhoB-type" evidence="3">
    <location>
        <begin position="1"/>
        <end position="98"/>
    </location>
</feature>
<accession>A0A9X1FZ52</accession>
<gene>
    <name evidence="4" type="ORF">KX928_19620</name>
</gene>
<dbReference type="EMBL" id="JAHXDN010000006">
    <property type="protein sequence ID" value="MBW4709999.1"/>
    <property type="molecule type" value="Genomic_DNA"/>
</dbReference>
<organism evidence="4 5">
    <name type="scientific">Roseobacter insulae</name>
    <dbReference type="NCBI Taxonomy" id="2859783"/>
    <lineage>
        <taxon>Bacteria</taxon>
        <taxon>Pseudomonadati</taxon>
        <taxon>Pseudomonadota</taxon>
        <taxon>Alphaproteobacteria</taxon>
        <taxon>Rhodobacterales</taxon>
        <taxon>Roseobacteraceae</taxon>
        <taxon>Roseobacter</taxon>
    </lineage>
</organism>
<evidence type="ECO:0000256" key="2">
    <source>
        <dbReference type="PROSITE-ProRule" id="PRU01091"/>
    </source>
</evidence>
<dbReference type="PROSITE" id="PS51755">
    <property type="entry name" value="OMPR_PHOB"/>
    <property type="match status" value="1"/>
</dbReference>
<reference evidence="4" key="1">
    <citation type="submission" date="2021-07" db="EMBL/GenBank/DDBJ databases">
        <title>Roseobacter insulae sp. nov., isolated from a tidal flat.</title>
        <authorList>
            <person name="Park S."/>
            <person name="Yoon J.-H."/>
        </authorList>
    </citation>
    <scope>NUCLEOTIDE SEQUENCE</scope>
    <source>
        <strain evidence="4">YSTF-M11</strain>
    </source>
</reference>
<dbReference type="Pfam" id="PF00486">
    <property type="entry name" value="Trans_reg_C"/>
    <property type="match status" value="1"/>
</dbReference>